<evidence type="ECO:0000256" key="1">
    <source>
        <dbReference type="ARBA" id="ARBA00008668"/>
    </source>
</evidence>
<evidence type="ECO:0000256" key="5">
    <source>
        <dbReference type="SAM" id="SignalP"/>
    </source>
</evidence>
<proteinExistence type="inferred from homology"/>
<dbReference type="RefSeq" id="XP_020111046.1">
    <property type="nucleotide sequence ID" value="XM_020255457.1"/>
</dbReference>
<keyword evidence="2 5" id="KW-0732">Signal</keyword>
<feature type="signal peptide" evidence="5">
    <location>
        <begin position="1"/>
        <end position="26"/>
    </location>
</feature>
<dbReference type="OrthoDB" id="1600564at2759"/>
<dbReference type="Gene3D" id="3.40.50.1110">
    <property type="entry name" value="SGNH hydrolase"/>
    <property type="match status" value="1"/>
</dbReference>
<dbReference type="CDD" id="cd01837">
    <property type="entry name" value="SGNH_plant_lipase_like"/>
    <property type="match status" value="1"/>
</dbReference>
<dbReference type="InterPro" id="IPR035669">
    <property type="entry name" value="SGNH_plant_lipase-like"/>
</dbReference>
<evidence type="ECO:0000256" key="2">
    <source>
        <dbReference type="ARBA" id="ARBA00022729"/>
    </source>
</evidence>
<dbReference type="Gramene" id="Aco026573.1.mrna1">
    <property type="protein sequence ID" value="Aco026573.1.mrna1"/>
    <property type="gene ID" value="Aco026573.1.path1"/>
</dbReference>
<reference evidence="6" key="1">
    <citation type="journal article" date="2015" name="Nat. Genet.">
        <title>The pineapple genome and the evolution of CAM photosynthesis.</title>
        <authorList>
            <person name="Ming R."/>
            <person name="VanBuren R."/>
            <person name="Wai C.M."/>
            <person name="Tang H."/>
            <person name="Schatz M.C."/>
            <person name="Bowers J.E."/>
            <person name="Lyons E."/>
            <person name="Wang M.L."/>
            <person name="Chen J."/>
            <person name="Biggers E."/>
            <person name="Zhang J."/>
            <person name="Huang L."/>
            <person name="Zhang L."/>
            <person name="Miao W."/>
            <person name="Zhang J."/>
            <person name="Ye Z."/>
            <person name="Miao C."/>
            <person name="Lin Z."/>
            <person name="Wang H."/>
            <person name="Zhou H."/>
            <person name="Yim W.C."/>
            <person name="Priest H.D."/>
            <person name="Zheng C."/>
            <person name="Woodhouse M."/>
            <person name="Edger P.P."/>
            <person name="Guyot R."/>
            <person name="Guo H.B."/>
            <person name="Guo H."/>
            <person name="Zheng G."/>
            <person name="Singh R."/>
            <person name="Sharma A."/>
            <person name="Min X."/>
            <person name="Zheng Y."/>
            <person name="Lee H."/>
            <person name="Gurtowski J."/>
            <person name="Sedlazeck F.J."/>
            <person name="Harkess A."/>
            <person name="McKain M.R."/>
            <person name="Liao Z."/>
            <person name="Fang J."/>
            <person name="Liu J."/>
            <person name="Zhang X."/>
            <person name="Zhang Q."/>
            <person name="Hu W."/>
            <person name="Qin Y."/>
            <person name="Wang K."/>
            <person name="Chen L.Y."/>
            <person name="Shirley N."/>
            <person name="Lin Y.R."/>
            <person name="Liu L.Y."/>
            <person name="Hernandez A.G."/>
            <person name="Wright C.L."/>
            <person name="Bulone V."/>
            <person name="Tuskan G.A."/>
            <person name="Heath K."/>
            <person name="Zee F."/>
            <person name="Moore P.H."/>
            <person name="Sunkar R."/>
            <person name="Leebens-Mack J.H."/>
            <person name="Mockler T."/>
            <person name="Bennetzen J.L."/>
            <person name="Freeling M."/>
            <person name="Sankoff D."/>
            <person name="Paterson A.H."/>
            <person name="Zhu X."/>
            <person name="Yang X."/>
            <person name="Smith J.A."/>
            <person name="Cushman J.C."/>
            <person name="Paull R.E."/>
            <person name="Yu Q."/>
        </authorList>
    </citation>
    <scope>NUCLEOTIDE SEQUENCE [LARGE SCALE GENOMIC DNA]</scope>
    <source>
        <strain evidence="6">cv. F153</strain>
    </source>
</reference>
<dbReference type="AlphaFoldDB" id="A0A6P5GQW2"/>
<keyword evidence="4" id="KW-0325">Glycoprotein</keyword>
<evidence type="ECO:0000313" key="6">
    <source>
        <dbReference type="Proteomes" id="UP000515123"/>
    </source>
</evidence>
<dbReference type="InterPro" id="IPR036514">
    <property type="entry name" value="SGNH_hydro_sf"/>
</dbReference>
<dbReference type="Gramene" id="Aco013522.1.mrna1">
    <property type="protein sequence ID" value="Aco013522.1.mrna1"/>
    <property type="gene ID" value="Aco013522.1.path1"/>
</dbReference>
<gene>
    <name evidence="7" type="primary">LOC109726026</name>
</gene>
<name>A0A6P5GQW2_ANACO</name>
<accession>A0A6P5GQW2</accession>
<dbReference type="GeneID" id="109726026"/>
<evidence type="ECO:0000313" key="7">
    <source>
        <dbReference type="RefSeq" id="XP_020111046.1"/>
    </source>
</evidence>
<organism evidence="6 7">
    <name type="scientific">Ananas comosus</name>
    <name type="common">Pineapple</name>
    <name type="synonym">Ananas ananas</name>
    <dbReference type="NCBI Taxonomy" id="4615"/>
    <lineage>
        <taxon>Eukaryota</taxon>
        <taxon>Viridiplantae</taxon>
        <taxon>Streptophyta</taxon>
        <taxon>Embryophyta</taxon>
        <taxon>Tracheophyta</taxon>
        <taxon>Spermatophyta</taxon>
        <taxon>Magnoliopsida</taxon>
        <taxon>Liliopsida</taxon>
        <taxon>Poales</taxon>
        <taxon>Bromeliaceae</taxon>
        <taxon>Bromelioideae</taxon>
        <taxon>Ananas</taxon>
    </lineage>
</organism>
<dbReference type="GO" id="GO:0016788">
    <property type="term" value="F:hydrolase activity, acting on ester bonds"/>
    <property type="evidence" value="ECO:0007669"/>
    <property type="project" value="InterPro"/>
</dbReference>
<evidence type="ECO:0000256" key="4">
    <source>
        <dbReference type="ARBA" id="ARBA00023180"/>
    </source>
</evidence>
<reference evidence="7" key="2">
    <citation type="submission" date="2025-08" db="UniProtKB">
        <authorList>
            <consortium name="RefSeq"/>
        </authorList>
    </citation>
    <scope>IDENTIFICATION</scope>
    <source>
        <tissue evidence="7">Leaf</tissue>
    </source>
</reference>
<comment type="similarity">
    <text evidence="1">Belongs to the 'GDSL' lipolytic enzyme family.</text>
</comment>
<dbReference type="Proteomes" id="UP000515123">
    <property type="component" value="Linkage group 20"/>
</dbReference>
<keyword evidence="6" id="KW-1185">Reference proteome</keyword>
<protein>
    <submittedName>
        <fullName evidence="7">Alpha-L-fucosidase 3-like</fullName>
    </submittedName>
</protein>
<feature type="chain" id="PRO_5028161636" evidence="5">
    <location>
        <begin position="27"/>
        <end position="386"/>
    </location>
</feature>
<dbReference type="InterPro" id="IPR001087">
    <property type="entry name" value="GDSL"/>
</dbReference>
<dbReference type="Pfam" id="PF00657">
    <property type="entry name" value="Lipase_GDSL"/>
    <property type="match status" value="1"/>
</dbReference>
<evidence type="ECO:0000256" key="3">
    <source>
        <dbReference type="ARBA" id="ARBA00022801"/>
    </source>
</evidence>
<keyword evidence="3" id="KW-0378">Hydrolase</keyword>
<dbReference type="PANTHER" id="PTHR22835">
    <property type="entry name" value="ZINC FINGER FYVE DOMAIN CONTAINING PROTEIN"/>
    <property type="match status" value="1"/>
</dbReference>
<dbReference type="PANTHER" id="PTHR22835:SF588">
    <property type="entry name" value="ALPHA-L-FUCOSIDASE 3"/>
    <property type="match status" value="1"/>
</dbReference>
<sequence length="386" mass="41740">MACLGGGFIIILLNALLAVAATATTASGTCGFPAVFNFGDSNSDTGGLSAAFGQAPPPNGESFWGRPMGRYCDGRVVVDFIAHKLGLPYLHAYLDSVGSNFSHGANFATAGSTIRPQNTTLSQSGFSPISLDVQSWEFAQFVTRSQFAAKVNGVFNGLLPKEEYFSQALYTFDIGQNDLTAGYFSNMTTEEVKASIPDILNQFTAVIQSVYGQGGRYFWIHNTGPFGCLPYVLERVPLKAPDVDRHGCGTPFNGVAQLFNEKLKETVAQLRRDLPLAVFTYVDVYSVKYNLIAHARKHGFERPLVACCGHGGKYNYNTKYGCGSMKTTANGTAVLVGGSCEDPRKRIIWDGVHYTQAANKYVFEQIVGGKFSDSSVPLKLACQTKP</sequence>